<dbReference type="PANTHER" id="PTHR36848:SF2">
    <property type="entry name" value="SECRETED PROTEIN"/>
    <property type="match status" value="1"/>
</dbReference>
<comment type="caution">
    <text evidence="4">The sequence shown here is derived from an EMBL/GenBank/DDBJ whole genome shotgun (WGS) entry which is preliminary data.</text>
</comment>
<feature type="signal peptide" evidence="3">
    <location>
        <begin position="1"/>
        <end position="26"/>
    </location>
</feature>
<gene>
    <name evidence="4" type="ORF">H8Z77_02830</name>
</gene>
<keyword evidence="3" id="KW-0732">Signal</keyword>
<evidence type="ECO:0000313" key="5">
    <source>
        <dbReference type="Proteomes" id="UP000649151"/>
    </source>
</evidence>
<protein>
    <submittedName>
        <fullName evidence="4">FIVAR domain-containing protein</fullName>
    </submittedName>
</protein>
<keyword evidence="2" id="KW-0812">Transmembrane</keyword>
<accession>A0ABR7IPH1</accession>
<evidence type="ECO:0000256" key="1">
    <source>
        <dbReference type="SAM" id="MobiDB-lite"/>
    </source>
</evidence>
<keyword evidence="2" id="KW-1133">Transmembrane helix</keyword>
<dbReference type="Gene3D" id="2.60.120.260">
    <property type="entry name" value="Galactose-binding domain-like"/>
    <property type="match status" value="1"/>
</dbReference>
<keyword evidence="2" id="KW-0472">Membrane</keyword>
<dbReference type="RefSeq" id="WP_186996130.1">
    <property type="nucleotide sequence ID" value="NZ_JACOQK010000001.1"/>
</dbReference>
<feature type="chain" id="PRO_5047406663" evidence="3">
    <location>
        <begin position="27"/>
        <end position="1324"/>
    </location>
</feature>
<feature type="region of interest" description="Disordered" evidence="1">
    <location>
        <begin position="1273"/>
        <end position="1295"/>
    </location>
</feature>
<feature type="compositionally biased region" description="Polar residues" evidence="1">
    <location>
        <begin position="1281"/>
        <end position="1292"/>
    </location>
</feature>
<dbReference type="PANTHER" id="PTHR36848">
    <property type="entry name" value="DNA-BINDING PROTEIN (PUTATIVE SECRETED PROTEIN)-RELATED"/>
    <property type="match status" value="1"/>
</dbReference>
<reference evidence="4 5" key="1">
    <citation type="submission" date="2020-08" db="EMBL/GenBank/DDBJ databases">
        <title>Genome public.</title>
        <authorList>
            <person name="Liu C."/>
            <person name="Sun Q."/>
        </authorList>
    </citation>
    <scope>NUCLEOTIDE SEQUENCE [LARGE SCALE GENOMIC DNA]</scope>
    <source>
        <strain evidence="4 5">NSJ-27</strain>
    </source>
</reference>
<dbReference type="Gene3D" id="1.20.1270.90">
    <property type="entry name" value="AF1782-like"/>
    <property type="match status" value="3"/>
</dbReference>
<dbReference type="Proteomes" id="UP000649151">
    <property type="component" value="Unassembled WGS sequence"/>
</dbReference>
<dbReference type="EMBL" id="JACOQK010000001">
    <property type="protein sequence ID" value="MBC5786959.1"/>
    <property type="molecule type" value="Genomic_DNA"/>
</dbReference>
<name>A0ABR7IPH1_9CLOT</name>
<dbReference type="Pfam" id="PF07554">
    <property type="entry name" value="FIVAR"/>
    <property type="match status" value="3"/>
</dbReference>
<dbReference type="Pfam" id="PF17132">
    <property type="entry name" value="Glyco_hydro_106"/>
    <property type="match status" value="1"/>
</dbReference>
<evidence type="ECO:0000256" key="2">
    <source>
        <dbReference type="SAM" id="Phobius"/>
    </source>
</evidence>
<keyword evidence="5" id="KW-1185">Reference proteome</keyword>
<feature type="transmembrane region" description="Helical" evidence="2">
    <location>
        <begin position="1301"/>
        <end position="1319"/>
    </location>
</feature>
<sequence length="1324" mass="146813">MKKRILSSILALGMLASIATGTVANATNANSPEAKSFQQTLTEKYVDPDRTYSTDIRWWIGEAANTDEVLLDEIQAIYDAGFRNVELCMQGDMGADDDTYAYGSEMWSHKWKLMMNKLLDLGMGVSLTSGTNWSTSNVPGLDPDSQAAMQNVCLGSTTVEASGKLTALPVPETRRDVATFIGAYAYRETADKIVDYDSMIDLSGMVTQGANVWEQNLDWTAPDDGNYRIFAIWSQGTAQSASPSMETSYTTNYFDERGVQALKEFWQEHYLNDPELNEKIKNGTVNLFMDSLEINASTGFTWWSEDMADEFIARKGYDIRPYLFLLDGVQANVRNPYEEFIGTYDLADNTDLREKISNDFLEVMTDLYRERMLTPLKEWLNSYGIETRAQISYGRTFEISEPIMDVDYPETENLNDYNQVDMFRLWTGGSKLENKILSSETSATKLAYNYSAQMHLHDAYSAFSAGIQRIVWHVWASDYGYGNYAWPGFAPGVFGLDWFHYFGRRNPGYQDYDELNAHLGRVQQLMQTGKSRTDIGFIHNSWTQGVRFGGGTGNDMTGMNWQLAHQGVYYRSTELQDNGYTYDYFSPEFLYDDDVYFNEETQTIESAGYKAIVLYQDWLDVKGAERILDWAKKGLKVVIVDGAAEKTPFNDGSDEQLAAIMAELKTLPTVRTAEIYDAPEGFDYANAKVDGGYDDGVYEALQELGVTPYAGFAEPNHQLLTQTRQDEDGNQYLYAYNYCSNDYHQNSHVESVQNEDHGTNIKTEIRMDGMFIPYSIDPWTGDVTELGEYRYENGQTVISIDLDYDNIALFAFEAVDQEKTHIVSTNADSAYIQDGTMNIRATQSGTYNTTLSNGATYQSNVEVPEAYDITDWDLTVESWTASDEILETSETIGDLTTVNRKTATKKTDINVKLDKMTTWTNIPEVGQGVSGLGHYEATFNWDASKADGAYLDFGDNLEESMEVWINGQKVGGTESSKKPGYTGGVSWTKPVADISDYLVDGENSIVIEYSSTLANVQFERGAVKVEHNAASWWGYNIDYVDYGPEQAVIVPYSEVSLEESQANKGILNSVIAYAEAAKESGEYDNAIESVQKSFDAALENAKTVAGNAAATQEEVDAAWKTLLNEIHKLGFVAGDKTELASLIEAANEINAELDRYVEAGKAEFTAALEIAVAVYEDGDAMQAEINQVADNLLNAMLNLRFKADKSILKDVLAEAGKVDANAYTAESYAALQAAVAKAKDVYNNENANQEEVDAAVTSVQTAIDNLVAVDGTPAETPTEDIAQTGQESTTPKANAAKTGDFAPIAGMAAIAIAGVALVLSRKKK</sequence>
<evidence type="ECO:0000313" key="4">
    <source>
        <dbReference type="EMBL" id="MBC5786959.1"/>
    </source>
</evidence>
<organism evidence="4 5">
    <name type="scientific">Clostridium facile</name>
    <dbReference type="NCBI Taxonomy" id="2763035"/>
    <lineage>
        <taxon>Bacteria</taxon>
        <taxon>Bacillati</taxon>
        <taxon>Bacillota</taxon>
        <taxon>Clostridia</taxon>
        <taxon>Eubacteriales</taxon>
        <taxon>Clostridiaceae</taxon>
        <taxon>Clostridium</taxon>
    </lineage>
</organism>
<dbReference type="SUPFAM" id="SSF49785">
    <property type="entry name" value="Galactose-binding domain-like"/>
    <property type="match status" value="1"/>
</dbReference>
<evidence type="ECO:0000256" key="3">
    <source>
        <dbReference type="SAM" id="SignalP"/>
    </source>
</evidence>
<dbReference type="InterPro" id="IPR053161">
    <property type="entry name" value="Ulvan_degrading_GH"/>
</dbReference>
<dbReference type="InterPro" id="IPR008979">
    <property type="entry name" value="Galactose-bd-like_sf"/>
</dbReference>
<proteinExistence type="predicted"/>